<dbReference type="InterPro" id="IPR013324">
    <property type="entry name" value="RNA_pol_sigma_r3/r4-like"/>
</dbReference>
<dbReference type="InterPro" id="IPR009042">
    <property type="entry name" value="RNA_pol_sigma70_r1_2"/>
</dbReference>
<proteinExistence type="inferred from homology"/>
<dbReference type="PANTHER" id="PTHR30603:SF60">
    <property type="entry name" value="RNA POLYMERASE SIGMA FACTOR RPOD"/>
    <property type="match status" value="1"/>
</dbReference>
<evidence type="ECO:0000256" key="6">
    <source>
        <dbReference type="SAM" id="MobiDB-lite"/>
    </source>
</evidence>
<gene>
    <name evidence="8" type="ORF">Psi01_69530</name>
</gene>
<keyword evidence="4" id="KW-0238">DNA-binding</keyword>
<dbReference type="GO" id="GO:0006352">
    <property type="term" value="P:DNA-templated transcription initiation"/>
    <property type="evidence" value="ECO:0007669"/>
    <property type="project" value="InterPro"/>
</dbReference>
<evidence type="ECO:0000313" key="8">
    <source>
        <dbReference type="EMBL" id="GIH96323.1"/>
    </source>
</evidence>
<organism evidence="8 9">
    <name type="scientific">Planobispora siamensis</name>
    <dbReference type="NCBI Taxonomy" id="936338"/>
    <lineage>
        <taxon>Bacteria</taxon>
        <taxon>Bacillati</taxon>
        <taxon>Actinomycetota</taxon>
        <taxon>Actinomycetes</taxon>
        <taxon>Streptosporangiales</taxon>
        <taxon>Streptosporangiaceae</taxon>
        <taxon>Planobispora</taxon>
    </lineage>
</organism>
<reference evidence="8 9" key="1">
    <citation type="submission" date="2021-01" db="EMBL/GenBank/DDBJ databases">
        <title>Whole genome shotgun sequence of Planobispora siamensis NBRC 107568.</title>
        <authorList>
            <person name="Komaki H."/>
            <person name="Tamura T."/>
        </authorList>
    </citation>
    <scope>NUCLEOTIDE SEQUENCE [LARGE SCALE GENOMIC DNA]</scope>
    <source>
        <strain evidence="8 9">NBRC 107568</strain>
    </source>
</reference>
<dbReference type="InterPro" id="IPR036388">
    <property type="entry name" value="WH-like_DNA-bd_sf"/>
</dbReference>
<dbReference type="PRINTS" id="PR00046">
    <property type="entry name" value="SIGMA70FCT"/>
</dbReference>
<dbReference type="Pfam" id="PF04542">
    <property type="entry name" value="Sigma70_r2"/>
    <property type="match status" value="1"/>
</dbReference>
<protein>
    <submittedName>
        <fullName evidence="8">RNA polymerase sigma factor</fullName>
    </submittedName>
</protein>
<evidence type="ECO:0000256" key="3">
    <source>
        <dbReference type="ARBA" id="ARBA00023082"/>
    </source>
</evidence>
<dbReference type="NCBIfam" id="TIGR02937">
    <property type="entry name" value="sigma70-ECF"/>
    <property type="match status" value="1"/>
</dbReference>
<evidence type="ECO:0000256" key="5">
    <source>
        <dbReference type="ARBA" id="ARBA00023163"/>
    </source>
</evidence>
<comment type="caution">
    <text evidence="8">The sequence shown here is derived from an EMBL/GenBank/DDBJ whole genome shotgun (WGS) entry which is preliminary data.</text>
</comment>
<keyword evidence="2" id="KW-0805">Transcription regulation</keyword>
<dbReference type="InterPro" id="IPR013325">
    <property type="entry name" value="RNA_pol_sigma_r2"/>
</dbReference>
<comment type="similarity">
    <text evidence="1">Belongs to the sigma-70 factor family.</text>
</comment>
<dbReference type="AlphaFoldDB" id="A0A8J3SKZ7"/>
<keyword evidence="9" id="KW-1185">Reference proteome</keyword>
<keyword evidence="3" id="KW-0731">Sigma factor</keyword>
<dbReference type="InterPro" id="IPR007627">
    <property type="entry name" value="RNA_pol_sigma70_r2"/>
</dbReference>
<dbReference type="SUPFAM" id="SSF88659">
    <property type="entry name" value="Sigma3 and sigma4 domains of RNA polymerase sigma factors"/>
    <property type="match status" value="2"/>
</dbReference>
<dbReference type="SUPFAM" id="SSF88946">
    <property type="entry name" value="Sigma2 domain of RNA polymerase sigma factors"/>
    <property type="match status" value="1"/>
</dbReference>
<dbReference type="Gene3D" id="1.10.601.10">
    <property type="entry name" value="RNA Polymerase Primary Sigma Factor"/>
    <property type="match status" value="2"/>
</dbReference>
<dbReference type="GO" id="GO:0003677">
    <property type="term" value="F:DNA binding"/>
    <property type="evidence" value="ECO:0007669"/>
    <property type="project" value="UniProtKB-KW"/>
</dbReference>
<evidence type="ECO:0000256" key="4">
    <source>
        <dbReference type="ARBA" id="ARBA00023125"/>
    </source>
</evidence>
<evidence type="ECO:0000256" key="1">
    <source>
        <dbReference type="ARBA" id="ARBA00007788"/>
    </source>
</evidence>
<feature type="domain" description="RNA polymerase sigma-70" evidence="7">
    <location>
        <begin position="105"/>
        <end position="118"/>
    </location>
</feature>
<feature type="region of interest" description="Disordered" evidence="6">
    <location>
        <begin position="304"/>
        <end position="335"/>
    </location>
</feature>
<dbReference type="InterPro" id="IPR000943">
    <property type="entry name" value="RNA_pol_sigma70"/>
</dbReference>
<accession>A0A8J3SKZ7</accession>
<dbReference type="InterPro" id="IPR050239">
    <property type="entry name" value="Sigma-70_RNA_pol_init_factors"/>
</dbReference>
<evidence type="ECO:0000259" key="7">
    <source>
        <dbReference type="PROSITE" id="PS00715"/>
    </source>
</evidence>
<dbReference type="Pfam" id="PF04545">
    <property type="entry name" value="Sigma70_r4"/>
    <property type="match status" value="1"/>
</dbReference>
<keyword evidence="5" id="KW-0804">Transcription</keyword>
<dbReference type="Pfam" id="PF00140">
    <property type="entry name" value="Sigma70_r1_2"/>
    <property type="match status" value="1"/>
</dbReference>
<dbReference type="Gene3D" id="1.10.10.10">
    <property type="entry name" value="Winged helix-like DNA-binding domain superfamily/Winged helix DNA-binding domain"/>
    <property type="match status" value="2"/>
</dbReference>
<dbReference type="Proteomes" id="UP000619788">
    <property type="component" value="Unassembled WGS sequence"/>
</dbReference>
<dbReference type="InterPro" id="IPR007630">
    <property type="entry name" value="RNA_pol_sigma70_r4"/>
</dbReference>
<dbReference type="GO" id="GO:0016987">
    <property type="term" value="F:sigma factor activity"/>
    <property type="evidence" value="ECO:0007669"/>
    <property type="project" value="UniProtKB-KW"/>
</dbReference>
<evidence type="ECO:0000256" key="2">
    <source>
        <dbReference type="ARBA" id="ARBA00023015"/>
    </source>
</evidence>
<dbReference type="PROSITE" id="PS00715">
    <property type="entry name" value="SIGMA70_1"/>
    <property type="match status" value="1"/>
</dbReference>
<feature type="compositionally biased region" description="Basic and acidic residues" evidence="6">
    <location>
        <begin position="317"/>
        <end position="335"/>
    </location>
</feature>
<dbReference type="InterPro" id="IPR014284">
    <property type="entry name" value="RNA_pol_sigma-70_dom"/>
</dbReference>
<dbReference type="RefSeq" id="WP_204068371.1">
    <property type="nucleotide sequence ID" value="NZ_BOOJ01000064.1"/>
</dbReference>
<name>A0A8J3SKZ7_9ACTN</name>
<dbReference type="InterPro" id="IPR007624">
    <property type="entry name" value="RNA_pol_sigma70_r3"/>
</dbReference>
<evidence type="ECO:0000313" key="9">
    <source>
        <dbReference type="Proteomes" id="UP000619788"/>
    </source>
</evidence>
<dbReference type="PANTHER" id="PTHR30603">
    <property type="entry name" value="RNA POLYMERASE SIGMA FACTOR RPO"/>
    <property type="match status" value="1"/>
</dbReference>
<sequence length="335" mass="37488">MSAVEEVTRGQPYGGDPLGRYLRRIGRIPLLTAEEEVELSKRIEAGLYARHLLETDPELSPQRRAELEAVAREASEARDHMIRANLRLVVSVARRYARQGLPLLDVIQEGNIGLIKAVDKFDYTRGFKFSTCAMWWIRQAIQRGLAQKGRMIRLPARVADDVARLTRIEGELTAELGHEPSIGELAAGAGQPVERVAAVKRLPSEPVSLDALVGDEEDTPLGEFVAGGEDSPVEEAVERRELVAGVRSLIDDVLPPRQALIIRLRYGMQDGRVHTPRQIAERLGLSRAWVRALERESLARLRDRKRAGALPARSGRVKTERVKTERMEPKGERSW</sequence>
<dbReference type="Pfam" id="PF04539">
    <property type="entry name" value="Sigma70_r3"/>
    <property type="match status" value="1"/>
</dbReference>
<dbReference type="EMBL" id="BOOJ01000064">
    <property type="protein sequence ID" value="GIH96323.1"/>
    <property type="molecule type" value="Genomic_DNA"/>
</dbReference>